<dbReference type="AlphaFoldDB" id="F5YPG0"/>
<evidence type="ECO:0000256" key="1">
    <source>
        <dbReference type="ARBA" id="ARBA00022737"/>
    </source>
</evidence>
<dbReference type="Proteomes" id="UP000009223">
    <property type="component" value="Chromosome"/>
</dbReference>
<dbReference type="PANTHER" id="PTHR45586:SF1">
    <property type="entry name" value="LIPOPOLYSACCHARIDE ASSEMBLY PROTEIN B"/>
    <property type="match status" value="1"/>
</dbReference>
<protein>
    <submittedName>
        <fullName evidence="5">Tetratricopeptide repeat domain protein</fullName>
    </submittedName>
</protein>
<dbReference type="eggNOG" id="COG4783">
    <property type="taxonomic scope" value="Bacteria"/>
</dbReference>
<evidence type="ECO:0000313" key="6">
    <source>
        <dbReference type="Proteomes" id="UP000009223"/>
    </source>
</evidence>
<keyword evidence="4" id="KW-0812">Transmembrane</keyword>
<keyword evidence="4" id="KW-0472">Membrane</keyword>
<organism evidence="5 6">
    <name type="scientific">Treponema primitia (strain ATCC BAA-887 / DSM 12427 / ZAS-2)</name>
    <dbReference type="NCBI Taxonomy" id="545694"/>
    <lineage>
        <taxon>Bacteria</taxon>
        <taxon>Pseudomonadati</taxon>
        <taxon>Spirochaetota</taxon>
        <taxon>Spirochaetia</taxon>
        <taxon>Spirochaetales</taxon>
        <taxon>Treponemataceae</taxon>
        <taxon>Treponema</taxon>
    </lineage>
</organism>
<dbReference type="RefSeq" id="WP_015708569.1">
    <property type="nucleotide sequence ID" value="NC_015578.1"/>
</dbReference>
<accession>F5YPG0</accession>
<proteinExistence type="predicted"/>
<feature type="transmembrane region" description="Helical" evidence="4">
    <location>
        <begin position="14"/>
        <end position="31"/>
    </location>
</feature>
<keyword evidence="6" id="KW-1185">Reference proteome</keyword>
<reference evidence="5 6" key="2">
    <citation type="journal article" date="2011" name="ISME J.">
        <title>RNA-seq reveals cooperative metabolic interactions between two termite-gut spirochete species in co-culture.</title>
        <authorList>
            <person name="Rosenthal A.Z."/>
            <person name="Matson E.G."/>
            <person name="Eldar A."/>
            <person name="Leadbetter J.R."/>
        </authorList>
    </citation>
    <scope>NUCLEOTIDE SEQUENCE [LARGE SCALE GENOMIC DNA]</scope>
    <source>
        <strain evidence="6">ATCC BAA-887 / DSM 12427 / ZAS-2</strain>
    </source>
</reference>
<dbReference type="EMBL" id="CP001843">
    <property type="protein sequence ID" value="AEF85014.1"/>
    <property type="molecule type" value="Genomic_DNA"/>
</dbReference>
<dbReference type="HOGENOM" id="CLU_032129_0_0_12"/>
<dbReference type="PROSITE" id="PS50005">
    <property type="entry name" value="TPR"/>
    <property type="match status" value="1"/>
</dbReference>
<evidence type="ECO:0000313" key="5">
    <source>
        <dbReference type="EMBL" id="AEF85014.1"/>
    </source>
</evidence>
<reference evidence="6" key="1">
    <citation type="submission" date="2009-12" db="EMBL/GenBank/DDBJ databases">
        <title>Complete sequence of Treponema primitia strain ZAS-2.</title>
        <authorList>
            <person name="Tetu S.G."/>
            <person name="Matson E."/>
            <person name="Ren Q."/>
            <person name="Seshadri R."/>
            <person name="Elbourne L."/>
            <person name="Hassan K.A."/>
            <person name="Durkin A."/>
            <person name="Radune D."/>
            <person name="Mohamoud Y."/>
            <person name="Shay R."/>
            <person name="Jin S."/>
            <person name="Zhang X."/>
            <person name="Lucey K."/>
            <person name="Ballor N.R."/>
            <person name="Ottesen E."/>
            <person name="Rosenthal R."/>
            <person name="Allen A."/>
            <person name="Leadbetter J.R."/>
            <person name="Paulsen I.T."/>
        </authorList>
    </citation>
    <scope>NUCLEOTIDE SEQUENCE [LARGE SCALE GENOMIC DNA]</scope>
    <source>
        <strain evidence="6">ATCC BAA-887 / DSM 12427 / ZAS-2</strain>
    </source>
</reference>
<gene>
    <name evidence="5" type="ordered locus">TREPR_1539</name>
</gene>
<dbReference type="InterPro" id="IPR019734">
    <property type="entry name" value="TPR_rpt"/>
</dbReference>
<dbReference type="Gene3D" id="1.25.40.10">
    <property type="entry name" value="Tetratricopeptide repeat domain"/>
    <property type="match status" value="2"/>
</dbReference>
<dbReference type="InterPro" id="IPR011990">
    <property type="entry name" value="TPR-like_helical_dom_sf"/>
</dbReference>
<dbReference type="Pfam" id="PF14559">
    <property type="entry name" value="TPR_19"/>
    <property type="match status" value="1"/>
</dbReference>
<dbReference type="SMART" id="SM00028">
    <property type="entry name" value="TPR"/>
    <property type="match status" value="3"/>
</dbReference>
<evidence type="ECO:0000256" key="3">
    <source>
        <dbReference type="PROSITE-ProRule" id="PRU00339"/>
    </source>
</evidence>
<dbReference type="InterPro" id="IPR051012">
    <property type="entry name" value="CellSynth/LPSAsmb/PSIAsmb"/>
</dbReference>
<evidence type="ECO:0000256" key="2">
    <source>
        <dbReference type="ARBA" id="ARBA00022803"/>
    </source>
</evidence>
<keyword evidence="1" id="KW-0677">Repeat</keyword>
<keyword evidence="4" id="KW-1133">Transmembrane helix</keyword>
<name>F5YPG0_TREPZ</name>
<dbReference type="PANTHER" id="PTHR45586">
    <property type="entry name" value="TPR REPEAT-CONTAINING PROTEIN PA4667"/>
    <property type="match status" value="1"/>
</dbReference>
<keyword evidence="2 3" id="KW-0802">TPR repeat</keyword>
<sequence>MTVCGDPRNNPRRIAFWSIPPVVFLFCFPVFSCVSGPEPVETLLTIPTSPVQETPFFPKNSGGTADEIRALVESGVPSSLIRALDIIKTRGLEQGDFGRAMSAVAVTLLKRLYPDVQAEMPIVTPPLTHPYTRILREADLGIYTPPPANSQDYLEHVLPFLVFLGESRESQVLNALPDLNRARELNPRGVLAIYFIGITYERAGRIEEAKGEFTKVYTISRECYPAALELSRLLIREGQDQEGIRLLSDLVIQYPDNDTVKRQLALAYYNSRDWSRAEPAISEILQRNNRDGRFILMQAHILVERGQFLQAQIPLDLYASINPNNRLYLFLRARLQAEGYRNRDGALNYLRAILRSDPGDEEVSVYAAQLLMESNRQEDHDEGREILSRLLGAPENSGGSVREPSLEVLALALQDAIHRQAWEEASQYLNRLLTERRSYQDLLSAYTVERGLGNHAAALSYALELYEKDPSFEEGALAYIAALIDSSRQAEAGRLLESRLNTLPGGTLKSRYYYLRSRLRTNPEAVMTELRSSLFEDPRNLNSLISMFEIYHRRKDERRAVYYLKQALALAPDNPQLKGYEAEYENVMKN</sequence>
<feature type="repeat" description="TPR" evidence="3">
    <location>
        <begin position="541"/>
        <end position="574"/>
    </location>
</feature>
<dbReference type="SUPFAM" id="SSF48452">
    <property type="entry name" value="TPR-like"/>
    <property type="match status" value="1"/>
</dbReference>
<dbReference type="STRING" id="545694.TREPR_1539"/>
<evidence type="ECO:0000256" key="4">
    <source>
        <dbReference type="SAM" id="Phobius"/>
    </source>
</evidence>
<dbReference type="KEGG" id="tpi:TREPR_1539"/>